<dbReference type="SUPFAM" id="SSF54211">
    <property type="entry name" value="Ribosomal protein S5 domain 2-like"/>
    <property type="match status" value="1"/>
</dbReference>
<dbReference type="Gene3D" id="3.30.70.890">
    <property type="entry name" value="GHMP kinase, C-terminal domain"/>
    <property type="match status" value="1"/>
</dbReference>
<dbReference type="GO" id="GO:0005524">
    <property type="term" value="F:ATP binding"/>
    <property type="evidence" value="ECO:0007669"/>
    <property type="project" value="UniProtKB-UniRule"/>
</dbReference>
<dbReference type="Gene3D" id="3.30.230.10">
    <property type="match status" value="1"/>
</dbReference>
<dbReference type="HAMAP" id="MF_00061">
    <property type="entry name" value="IspE"/>
    <property type="match status" value="1"/>
</dbReference>
<dbReference type="PANTHER" id="PTHR43527">
    <property type="entry name" value="4-DIPHOSPHOCYTIDYL-2-C-METHYL-D-ERYTHRITOL KINASE, CHLOROPLASTIC"/>
    <property type="match status" value="1"/>
</dbReference>
<dbReference type="InterPro" id="IPR006204">
    <property type="entry name" value="GHMP_kinase_N_dom"/>
</dbReference>
<comment type="function">
    <text evidence="9">Catalyzes the phosphorylation of the position 2 hydroxy group of 4-diphosphocytidyl-2C-methyl-D-erythritol.</text>
</comment>
<dbReference type="UniPathway" id="UPA00056">
    <property type="reaction ID" value="UER00094"/>
</dbReference>
<feature type="domain" description="GHMP kinase N-terminal" evidence="10">
    <location>
        <begin position="69"/>
        <end position="147"/>
    </location>
</feature>
<evidence type="ECO:0000313" key="13">
    <source>
        <dbReference type="Proteomes" id="UP000177187"/>
    </source>
</evidence>
<evidence type="ECO:0000256" key="3">
    <source>
        <dbReference type="ARBA" id="ARBA00017473"/>
    </source>
</evidence>
<dbReference type="PIRSF" id="PIRSF010376">
    <property type="entry name" value="IspE"/>
    <property type="match status" value="1"/>
</dbReference>
<name>A0A1F5FAX6_9BACT</name>
<reference evidence="12 13" key="1">
    <citation type="journal article" date="2016" name="Nat. Commun.">
        <title>Thousands of microbial genomes shed light on interconnected biogeochemical processes in an aquifer system.</title>
        <authorList>
            <person name="Anantharaman K."/>
            <person name="Brown C.T."/>
            <person name="Hug L.A."/>
            <person name="Sharon I."/>
            <person name="Castelle C.J."/>
            <person name="Probst A.J."/>
            <person name="Thomas B.C."/>
            <person name="Singh A."/>
            <person name="Wilkins M.J."/>
            <person name="Karaoz U."/>
            <person name="Brodie E.L."/>
            <person name="Williams K.H."/>
            <person name="Hubbard S.S."/>
            <person name="Banfield J.F."/>
        </authorList>
    </citation>
    <scope>NUCLEOTIDE SEQUENCE [LARGE SCALE GENOMIC DNA]</scope>
</reference>
<dbReference type="InterPro" id="IPR020568">
    <property type="entry name" value="Ribosomal_Su5_D2-typ_SF"/>
</dbReference>
<feature type="active site" evidence="9">
    <location>
        <position position="14"/>
    </location>
</feature>
<feature type="binding site" evidence="9">
    <location>
        <begin position="97"/>
        <end position="107"/>
    </location>
    <ligand>
        <name>ATP</name>
        <dbReference type="ChEBI" id="CHEBI:30616"/>
    </ligand>
</feature>
<sequence length="293" mass="30786">MDEILSLQVRCPAKVNLGLAVLGRRDDGFHDVETILAAISLGDNLTVRLADRLSLTVHGQPGIPTDRRNLVWRAAEAFAAAAGTSPGARIEISKHVPPGSGLGGGSSDAAGTLAALNRLHGDPLDRERLHGLAAGLGADVPFFLDGGIALAEGRGERLTRLGHKKIHIVLAFPQAAVSTAWAYKQLSAENFGKLPREEIEGWLSGGAAPPELPNAFTAKIIRSFQEIGRTLDVLRASGLKPVSLSGSGSCCFGVARDEKEAFGLARELESRGIASIPTEVLDKGVSMVENKIA</sequence>
<protein>
    <recommendedName>
        <fullName evidence="3 9">4-diphosphocytidyl-2-C-methyl-D-erythritol kinase</fullName>
        <shortName evidence="9">CMK</shortName>
        <ecNumber evidence="2 9">2.7.1.148</ecNumber>
    </recommendedName>
    <alternativeName>
        <fullName evidence="8 9">4-(cytidine-5'-diphospho)-2-C-methyl-D-erythritol kinase</fullName>
    </alternativeName>
</protein>
<accession>A0A1F5FAX6</accession>
<evidence type="ECO:0000256" key="8">
    <source>
        <dbReference type="ARBA" id="ARBA00032554"/>
    </source>
</evidence>
<organism evidence="12 13">
    <name type="scientific">Candidatus Coatesbacteria bacterium RBG_13_66_14</name>
    <dbReference type="NCBI Taxonomy" id="1817816"/>
    <lineage>
        <taxon>Bacteria</taxon>
        <taxon>Candidatus Coatesiibacteriota</taxon>
    </lineage>
</organism>
<keyword evidence="9" id="KW-0414">Isoprene biosynthesis</keyword>
<dbReference type="GO" id="GO:0050515">
    <property type="term" value="F:4-(cytidine 5'-diphospho)-2-C-methyl-D-erythritol kinase activity"/>
    <property type="evidence" value="ECO:0007669"/>
    <property type="project" value="UniProtKB-UniRule"/>
</dbReference>
<feature type="domain" description="GHMP kinase C-terminal" evidence="11">
    <location>
        <begin position="221"/>
        <end position="272"/>
    </location>
</feature>
<dbReference type="InterPro" id="IPR004424">
    <property type="entry name" value="IspE"/>
</dbReference>
<gene>
    <name evidence="9" type="primary">ispE</name>
    <name evidence="12" type="ORF">A2Y64_04565</name>
</gene>
<feature type="active site" evidence="9">
    <location>
        <position position="139"/>
    </location>
</feature>
<keyword evidence="6 9" id="KW-0418">Kinase</keyword>
<dbReference type="InterPro" id="IPR036554">
    <property type="entry name" value="GHMP_kinase_C_sf"/>
</dbReference>
<dbReference type="Pfam" id="PF08544">
    <property type="entry name" value="GHMP_kinases_C"/>
    <property type="match status" value="1"/>
</dbReference>
<dbReference type="Proteomes" id="UP000177187">
    <property type="component" value="Unassembled WGS sequence"/>
</dbReference>
<evidence type="ECO:0000313" key="12">
    <source>
        <dbReference type="EMBL" id="OGD76775.1"/>
    </source>
</evidence>
<keyword evidence="5 9" id="KW-0547">Nucleotide-binding</keyword>
<evidence type="ECO:0000256" key="6">
    <source>
        <dbReference type="ARBA" id="ARBA00022777"/>
    </source>
</evidence>
<dbReference type="SUPFAM" id="SSF55060">
    <property type="entry name" value="GHMP Kinase, C-terminal domain"/>
    <property type="match status" value="1"/>
</dbReference>
<evidence type="ECO:0000256" key="2">
    <source>
        <dbReference type="ARBA" id="ARBA00012052"/>
    </source>
</evidence>
<evidence type="ECO:0000256" key="4">
    <source>
        <dbReference type="ARBA" id="ARBA00022679"/>
    </source>
</evidence>
<dbReference type="InterPro" id="IPR014721">
    <property type="entry name" value="Ribsml_uS5_D2-typ_fold_subgr"/>
</dbReference>
<evidence type="ECO:0000259" key="10">
    <source>
        <dbReference type="Pfam" id="PF00288"/>
    </source>
</evidence>
<dbReference type="AlphaFoldDB" id="A0A1F5FAX6"/>
<dbReference type="GO" id="GO:0016114">
    <property type="term" value="P:terpenoid biosynthetic process"/>
    <property type="evidence" value="ECO:0007669"/>
    <property type="project" value="UniProtKB-UniRule"/>
</dbReference>
<evidence type="ECO:0000256" key="9">
    <source>
        <dbReference type="HAMAP-Rule" id="MF_00061"/>
    </source>
</evidence>
<dbReference type="EMBL" id="MFAF01000066">
    <property type="protein sequence ID" value="OGD76775.1"/>
    <property type="molecule type" value="Genomic_DNA"/>
</dbReference>
<dbReference type="NCBIfam" id="TIGR00154">
    <property type="entry name" value="ispE"/>
    <property type="match status" value="1"/>
</dbReference>
<evidence type="ECO:0000256" key="5">
    <source>
        <dbReference type="ARBA" id="ARBA00022741"/>
    </source>
</evidence>
<keyword evidence="7 9" id="KW-0067">ATP-binding</keyword>
<dbReference type="GO" id="GO:0019288">
    <property type="term" value="P:isopentenyl diphosphate biosynthetic process, methylerythritol 4-phosphate pathway"/>
    <property type="evidence" value="ECO:0007669"/>
    <property type="project" value="UniProtKB-UniRule"/>
</dbReference>
<evidence type="ECO:0000256" key="1">
    <source>
        <dbReference type="ARBA" id="ARBA00009684"/>
    </source>
</evidence>
<comment type="catalytic activity">
    <reaction evidence="9">
        <text>4-CDP-2-C-methyl-D-erythritol + ATP = 4-CDP-2-C-methyl-D-erythritol 2-phosphate + ADP + H(+)</text>
        <dbReference type="Rhea" id="RHEA:18437"/>
        <dbReference type="ChEBI" id="CHEBI:15378"/>
        <dbReference type="ChEBI" id="CHEBI:30616"/>
        <dbReference type="ChEBI" id="CHEBI:57823"/>
        <dbReference type="ChEBI" id="CHEBI:57919"/>
        <dbReference type="ChEBI" id="CHEBI:456216"/>
        <dbReference type="EC" id="2.7.1.148"/>
    </reaction>
</comment>
<comment type="caution">
    <text evidence="12">The sequence shown here is derived from an EMBL/GenBank/DDBJ whole genome shotgun (WGS) entry which is preliminary data.</text>
</comment>
<proteinExistence type="inferred from homology"/>
<evidence type="ECO:0000256" key="7">
    <source>
        <dbReference type="ARBA" id="ARBA00022840"/>
    </source>
</evidence>
<comment type="pathway">
    <text evidence="9">Isoprenoid biosynthesis; isopentenyl diphosphate biosynthesis via DXP pathway; isopentenyl diphosphate from 1-deoxy-D-xylulose 5-phosphate: step 3/6.</text>
</comment>
<dbReference type="InterPro" id="IPR013750">
    <property type="entry name" value="GHMP_kinase_C_dom"/>
</dbReference>
<dbReference type="Pfam" id="PF00288">
    <property type="entry name" value="GHMP_kinases_N"/>
    <property type="match status" value="1"/>
</dbReference>
<dbReference type="PANTHER" id="PTHR43527:SF2">
    <property type="entry name" value="4-DIPHOSPHOCYTIDYL-2-C-METHYL-D-ERYTHRITOL KINASE, CHLOROPLASTIC"/>
    <property type="match status" value="1"/>
</dbReference>
<evidence type="ECO:0000259" key="11">
    <source>
        <dbReference type="Pfam" id="PF08544"/>
    </source>
</evidence>
<comment type="similarity">
    <text evidence="1 9">Belongs to the GHMP kinase family. IspE subfamily.</text>
</comment>
<keyword evidence="4 9" id="KW-0808">Transferase</keyword>
<dbReference type="EC" id="2.7.1.148" evidence="2 9"/>
<dbReference type="STRING" id="1817816.A2Y64_04565"/>